<comment type="catalytic activity">
    <reaction evidence="4">
        <text>adenine + H2O + H(+) = hypoxanthine + NH4(+)</text>
        <dbReference type="Rhea" id="RHEA:23688"/>
        <dbReference type="ChEBI" id="CHEBI:15377"/>
        <dbReference type="ChEBI" id="CHEBI:15378"/>
        <dbReference type="ChEBI" id="CHEBI:16708"/>
        <dbReference type="ChEBI" id="CHEBI:17368"/>
        <dbReference type="ChEBI" id="CHEBI:28938"/>
        <dbReference type="EC" id="3.5.4.2"/>
    </reaction>
</comment>
<evidence type="ECO:0000256" key="3">
    <source>
        <dbReference type="ARBA" id="ARBA00022801"/>
    </source>
</evidence>
<dbReference type="PANTHER" id="PTHR11113:SF2">
    <property type="entry name" value="ADENINE DEAMINASE"/>
    <property type="match status" value="1"/>
</dbReference>
<name>A0A653AH92_UNCDX</name>
<evidence type="ECO:0000256" key="2">
    <source>
        <dbReference type="ARBA" id="ARBA00012782"/>
    </source>
</evidence>
<dbReference type="SUPFAM" id="SSF51338">
    <property type="entry name" value="Composite domain of metallo-dependent hydrolases"/>
    <property type="match status" value="1"/>
</dbReference>
<dbReference type="Gene3D" id="2.30.40.10">
    <property type="entry name" value="Urease, subunit C, domain 1"/>
    <property type="match status" value="1"/>
</dbReference>
<dbReference type="EC" id="3.5.4.2" evidence="2"/>
<sequence length="600" mass="64786">MNDTHSAMAAMSLDEATRLMDTALGRRPADLAIVNANLVNVYTGEILPNQGVGISGRWIAYTGEDPRASIGRETRVIDAAGKTVIPGLIDGHTHISNPCLPSEFLRYVMKGGTTSLIAEMMEPYPVAGTDGAIDFAEALGDQPIKIFTTMPAMVSISHACRGIALDDLRILADRPETVGIGESYWQAVIQSPEVYLPALLETRRRKMVLEGHTAGASARKLQAYTAMGITSCHEPVKPVEVLERLRLGVTVMLREGGVRKDLEVLAGILETGVNLRRVSVCTDSVAPDDLVSNGYLECVVQKAIDCGFAPMDAIRMATLNVAEHFHLDHLIGGIAPGRYADLVIIPDIRTIQAEWVVSNGRVIAEEGRLLIQPRRHPFSEASLNTIHLPRRMEAADFDVASPAKGPRVRVRAMEMVTDLVTAERHLDLPVADGRISADPPNDIVKIAAIDRRITPGKTFTGFIKGLHMTHGAVAISAAWDSTDIIVAGANEGDMATAVNRILDLQGGFVICVAGRVVEEISLPVFGYMSLESIETVAEKLKRMARVIREMGVTFPDPALSFVTLTGAAIPYLRICEEGYVNLKDGVTSGLFPDDCGEGEN</sequence>
<proteinExistence type="inferred from homology"/>
<gene>
    <name evidence="7" type="ORF">TRIP_B50313</name>
</gene>
<dbReference type="SUPFAM" id="SSF51556">
    <property type="entry name" value="Metallo-dependent hydrolases"/>
    <property type="match status" value="1"/>
</dbReference>
<comment type="similarity">
    <text evidence="1">Belongs to the metallo-dependent hydrolases superfamily. Adenine deaminase family.</text>
</comment>
<evidence type="ECO:0000313" key="7">
    <source>
        <dbReference type="EMBL" id="VBB47452.1"/>
    </source>
</evidence>
<dbReference type="GO" id="GO:0000034">
    <property type="term" value="F:adenine deaminase activity"/>
    <property type="evidence" value="ECO:0007669"/>
    <property type="project" value="UniProtKB-EC"/>
</dbReference>
<dbReference type="PANTHER" id="PTHR11113">
    <property type="entry name" value="N-ACETYLGLUCOSAMINE-6-PHOSPHATE DEACETYLASE"/>
    <property type="match status" value="1"/>
</dbReference>
<evidence type="ECO:0000259" key="6">
    <source>
        <dbReference type="Pfam" id="PF13382"/>
    </source>
</evidence>
<reference evidence="7" key="1">
    <citation type="submission" date="2018-07" db="EMBL/GenBank/DDBJ databases">
        <authorList>
            <consortium name="Genoscope - CEA"/>
            <person name="William W."/>
        </authorList>
    </citation>
    <scope>NUCLEOTIDE SEQUENCE</scope>
    <source>
        <strain evidence="7">IK1</strain>
    </source>
</reference>
<dbReference type="InterPro" id="IPR032466">
    <property type="entry name" value="Metal_Hydrolase"/>
</dbReference>
<feature type="domain" description="Amidohydrolase-related" evidence="5">
    <location>
        <begin position="83"/>
        <end position="356"/>
    </location>
</feature>
<accession>A0A653AH92</accession>
<dbReference type="AlphaFoldDB" id="A0A653AH92"/>
<keyword evidence="3" id="KW-0378">Hydrolase</keyword>
<dbReference type="Pfam" id="PF01979">
    <property type="entry name" value="Amidohydro_1"/>
    <property type="match status" value="1"/>
</dbReference>
<evidence type="ECO:0000256" key="1">
    <source>
        <dbReference type="ARBA" id="ARBA00006773"/>
    </source>
</evidence>
<dbReference type="Gene3D" id="3.20.20.140">
    <property type="entry name" value="Metal-dependent hydrolases"/>
    <property type="match status" value="1"/>
</dbReference>
<dbReference type="InterPro" id="IPR006680">
    <property type="entry name" value="Amidohydro-rel"/>
</dbReference>
<dbReference type="Pfam" id="PF13382">
    <property type="entry name" value="Adenine_deam_C"/>
    <property type="match status" value="1"/>
</dbReference>
<dbReference type="EMBL" id="UPXX01000032">
    <property type="protein sequence ID" value="VBB47452.1"/>
    <property type="molecule type" value="Genomic_DNA"/>
</dbReference>
<evidence type="ECO:0000256" key="4">
    <source>
        <dbReference type="ARBA" id="ARBA00047720"/>
    </source>
</evidence>
<feature type="domain" description="Adenine deaminase C-terminal" evidence="6">
    <location>
        <begin position="419"/>
        <end position="583"/>
    </location>
</feature>
<dbReference type="InterPro" id="IPR011059">
    <property type="entry name" value="Metal-dep_hydrolase_composite"/>
</dbReference>
<evidence type="ECO:0000259" key="5">
    <source>
        <dbReference type="Pfam" id="PF01979"/>
    </source>
</evidence>
<organism evidence="7">
    <name type="scientific">Uncultured Desulfatiglans sp</name>
    <dbReference type="NCBI Taxonomy" id="1748965"/>
    <lineage>
        <taxon>Bacteria</taxon>
        <taxon>Pseudomonadati</taxon>
        <taxon>Thermodesulfobacteriota</taxon>
        <taxon>Desulfobacteria</taxon>
        <taxon>Desulfatiglandales</taxon>
        <taxon>Desulfatiglandaceae</taxon>
        <taxon>Desulfatiglans</taxon>
        <taxon>environmental samples</taxon>
    </lineage>
</organism>
<protein>
    <recommendedName>
        <fullName evidence="2">adenine deaminase</fullName>
        <ecNumber evidence="2">3.5.4.2</ecNumber>
    </recommendedName>
</protein>
<dbReference type="InterPro" id="IPR026912">
    <property type="entry name" value="Adenine_deam_C"/>
</dbReference>